<evidence type="ECO:0000256" key="4">
    <source>
        <dbReference type="ARBA" id="ARBA00023242"/>
    </source>
</evidence>
<dbReference type="AlphaFoldDB" id="A0A1S8X5K1"/>
<dbReference type="InterPro" id="IPR001387">
    <property type="entry name" value="Cro/C1-type_HTH"/>
</dbReference>
<dbReference type="InterPro" id="IPR010982">
    <property type="entry name" value="Lambda_DNA-bd_dom_sf"/>
</dbReference>
<dbReference type="SMART" id="SM00352">
    <property type="entry name" value="POU"/>
    <property type="match status" value="1"/>
</dbReference>
<dbReference type="GO" id="GO:0000978">
    <property type="term" value="F:RNA polymerase II cis-regulatory region sequence-specific DNA binding"/>
    <property type="evidence" value="ECO:0007669"/>
    <property type="project" value="TreeGrafter"/>
</dbReference>
<dbReference type="Proteomes" id="UP000243686">
    <property type="component" value="Unassembled WGS sequence"/>
</dbReference>
<dbReference type="InterPro" id="IPR001356">
    <property type="entry name" value="HD"/>
</dbReference>
<dbReference type="GO" id="GO:0005634">
    <property type="term" value="C:nucleus"/>
    <property type="evidence" value="ECO:0007669"/>
    <property type="project" value="UniProtKB-SubCell"/>
</dbReference>
<keyword evidence="4 5" id="KW-0539">Nucleus</keyword>
<dbReference type="EMBL" id="KV891919">
    <property type="protein sequence ID" value="OON22000.1"/>
    <property type="molecule type" value="Genomic_DNA"/>
</dbReference>
<comment type="subcellular location">
    <subcellularLocation>
        <location evidence="1 5 6">Nucleus</location>
    </subcellularLocation>
</comment>
<organism evidence="10 11">
    <name type="scientific">Opisthorchis viverrini</name>
    <name type="common">Southeast Asian liver fluke</name>
    <dbReference type="NCBI Taxonomy" id="6198"/>
    <lineage>
        <taxon>Eukaryota</taxon>
        <taxon>Metazoa</taxon>
        <taxon>Spiralia</taxon>
        <taxon>Lophotrochozoa</taxon>
        <taxon>Platyhelminthes</taxon>
        <taxon>Trematoda</taxon>
        <taxon>Digenea</taxon>
        <taxon>Opisthorchiida</taxon>
        <taxon>Opisthorchiata</taxon>
        <taxon>Opisthorchiidae</taxon>
        <taxon>Opisthorchis</taxon>
    </lineage>
</organism>
<name>A0A1S8X5K1_OPIVI</name>
<feature type="compositionally biased region" description="Polar residues" evidence="7">
    <location>
        <begin position="245"/>
        <end position="260"/>
    </location>
</feature>
<dbReference type="PANTHER" id="PTHR11636:SF5">
    <property type="entry name" value="POU DOMAIN MOTIF 3, ISOFORM F"/>
    <property type="match status" value="1"/>
</dbReference>
<protein>
    <submittedName>
        <fullName evidence="10">Homeobox domain protein</fullName>
    </submittedName>
</protein>
<dbReference type="InterPro" id="IPR050255">
    <property type="entry name" value="POU_domain_TF"/>
</dbReference>
<dbReference type="SUPFAM" id="SSF46689">
    <property type="entry name" value="Homeodomain-like"/>
    <property type="match status" value="1"/>
</dbReference>
<dbReference type="CDD" id="cd00086">
    <property type="entry name" value="homeodomain"/>
    <property type="match status" value="1"/>
</dbReference>
<dbReference type="InterPro" id="IPR009057">
    <property type="entry name" value="Homeodomain-like_sf"/>
</dbReference>
<sequence>ASLTVPAPLANDNRVGFVGVLRCVSTVGPLALELRGELSSDERSIEVGKFGSIHSIKAEKQAKVNASSSNTMRSALTSDNESAMLRERESVTETILRIARAIQTRELLASVPGQHRLAMSVSSMALDLSTEAQFNNGVSSELPHYVLLPTELIVVPGGGSILFQVSDMGQLSLPNYSVEIQSGQFVLRKHPFQPYTDLESSDVPTNLSIDKCNSVIGYRNQSNLVTLDYEVPDKTCFPFGVENGPSQKAHSGHQNGTSFPERSPAKPEAMQVLSLVEQPLDATLPRLQPQKDSKSLPKVVLDPSKTVDTSVLNQLVCQLLEQNGCSLKAPTSTPPTSTTSAEDLILSGHNLSALARFVHRLRQYRLRAGLSQNELSAELARHFNNETMFSQSLLSRFERLEVNVRAAFRLLPYLESWLSHTEQKGCSLMSSESIQPDITLGKRVSGRTRTTQLIRLDSISNNLGCSSDQRPHSSVDSPVTGGVPHTIAVFSQSSEKGFDSTSADVVPTTTCQLKNPECRTKRRKRTHFSDYVLTILSEAYKEDPRPEGAKLTRLAMETGYDREAIRVWFCNRRQVSARTEKVST</sequence>
<keyword evidence="2 5" id="KW-0238">DNA-binding</keyword>
<feature type="domain" description="POU-specific" evidence="9">
    <location>
        <begin position="346"/>
        <end position="422"/>
    </location>
</feature>
<evidence type="ECO:0000256" key="2">
    <source>
        <dbReference type="ARBA" id="ARBA00023125"/>
    </source>
</evidence>
<feature type="non-terminal residue" evidence="10">
    <location>
        <position position="584"/>
    </location>
</feature>
<feature type="DNA-binding region" description="Homeobox" evidence="5">
    <location>
        <begin position="521"/>
        <end position="580"/>
    </location>
</feature>
<feature type="region of interest" description="Disordered" evidence="7">
    <location>
        <begin position="245"/>
        <end position="267"/>
    </location>
</feature>
<dbReference type="PRINTS" id="PR00028">
    <property type="entry name" value="POUDOMAIN"/>
</dbReference>
<feature type="domain" description="Homeobox" evidence="8">
    <location>
        <begin position="519"/>
        <end position="579"/>
    </location>
</feature>
<dbReference type="Pfam" id="PF00157">
    <property type="entry name" value="Pou"/>
    <property type="match status" value="1"/>
</dbReference>
<evidence type="ECO:0000256" key="7">
    <source>
        <dbReference type="SAM" id="MobiDB-lite"/>
    </source>
</evidence>
<dbReference type="PROSITE" id="PS50071">
    <property type="entry name" value="HOMEOBOX_2"/>
    <property type="match status" value="1"/>
</dbReference>
<dbReference type="GO" id="GO:0000981">
    <property type="term" value="F:DNA-binding transcription factor activity, RNA polymerase II-specific"/>
    <property type="evidence" value="ECO:0007669"/>
    <property type="project" value="TreeGrafter"/>
</dbReference>
<keyword evidence="11" id="KW-1185">Reference proteome</keyword>
<accession>A0A1S8X5K1</accession>
<evidence type="ECO:0000259" key="8">
    <source>
        <dbReference type="PROSITE" id="PS50071"/>
    </source>
</evidence>
<dbReference type="Gene3D" id="1.10.260.40">
    <property type="entry name" value="lambda repressor-like DNA-binding domains"/>
    <property type="match status" value="1"/>
</dbReference>
<dbReference type="InterPro" id="IPR000327">
    <property type="entry name" value="POU_dom"/>
</dbReference>
<dbReference type="SMART" id="SM00389">
    <property type="entry name" value="HOX"/>
    <property type="match status" value="1"/>
</dbReference>
<reference evidence="10 11" key="1">
    <citation type="submission" date="2015-03" db="EMBL/GenBank/DDBJ databases">
        <title>Draft genome of the nematode, Opisthorchis viverrini.</title>
        <authorList>
            <person name="Mitreva M."/>
        </authorList>
    </citation>
    <scope>NUCLEOTIDE SEQUENCE [LARGE SCALE GENOMIC DNA]</scope>
    <source>
        <strain evidence="10">Khon Kaen</strain>
    </source>
</reference>
<keyword evidence="3 5" id="KW-0371">Homeobox</keyword>
<dbReference type="SUPFAM" id="SSF47413">
    <property type="entry name" value="lambda repressor-like DNA-binding domains"/>
    <property type="match status" value="1"/>
</dbReference>
<evidence type="ECO:0000313" key="10">
    <source>
        <dbReference type="EMBL" id="OON22000.1"/>
    </source>
</evidence>
<proteinExistence type="predicted"/>
<dbReference type="Gene3D" id="1.10.10.60">
    <property type="entry name" value="Homeodomain-like"/>
    <property type="match status" value="1"/>
</dbReference>
<gene>
    <name evidence="10" type="ORF">X801_02099</name>
</gene>
<dbReference type="CDD" id="cd00093">
    <property type="entry name" value="HTH_XRE"/>
    <property type="match status" value="1"/>
</dbReference>
<dbReference type="PANTHER" id="PTHR11636">
    <property type="entry name" value="POU DOMAIN"/>
    <property type="match status" value="1"/>
</dbReference>
<dbReference type="PROSITE" id="PS51179">
    <property type="entry name" value="POU_3"/>
    <property type="match status" value="1"/>
</dbReference>
<evidence type="ECO:0000256" key="3">
    <source>
        <dbReference type="ARBA" id="ARBA00023155"/>
    </source>
</evidence>
<evidence type="ECO:0000256" key="6">
    <source>
        <dbReference type="RuleBase" id="RU000682"/>
    </source>
</evidence>
<feature type="non-terminal residue" evidence="10">
    <location>
        <position position="1"/>
    </location>
</feature>
<evidence type="ECO:0000313" key="11">
    <source>
        <dbReference type="Proteomes" id="UP000243686"/>
    </source>
</evidence>
<evidence type="ECO:0000259" key="9">
    <source>
        <dbReference type="PROSITE" id="PS51179"/>
    </source>
</evidence>
<dbReference type="InterPro" id="IPR013847">
    <property type="entry name" value="POU"/>
</dbReference>
<evidence type="ECO:0000256" key="5">
    <source>
        <dbReference type="PROSITE-ProRule" id="PRU00108"/>
    </source>
</evidence>
<evidence type="ECO:0000256" key="1">
    <source>
        <dbReference type="ARBA" id="ARBA00004123"/>
    </source>
</evidence>
<dbReference type="Pfam" id="PF00046">
    <property type="entry name" value="Homeodomain"/>
    <property type="match status" value="1"/>
</dbReference>